<evidence type="ECO:0000313" key="5">
    <source>
        <dbReference type="RefSeq" id="XP_039119474.1"/>
    </source>
</evidence>
<dbReference type="Pfam" id="PF07250">
    <property type="entry name" value="Glyoxal_oxid_N"/>
    <property type="match status" value="1"/>
</dbReference>
<organism evidence="4 5">
    <name type="scientific">Dioscorea cayennensis subsp. rotundata</name>
    <name type="common">White Guinea yam</name>
    <name type="synonym">Dioscorea rotundata</name>
    <dbReference type="NCBI Taxonomy" id="55577"/>
    <lineage>
        <taxon>Eukaryota</taxon>
        <taxon>Viridiplantae</taxon>
        <taxon>Streptophyta</taxon>
        <taxon>Embryophyta</taxon>
        <taxon>Tracheophyta</taxon>
        <taxon>Spermatophyta</taxon>
        <taxon>Magnoliopsida</taxon>
        <taxon>Liliopsida</taxon>
        <taxon>Dioscoreales</taxon>
        <taxon>Dioscoreaceae</taxon>
        <taxon>Dioscorea</taxon>
    </lineage>
</organism>
<name>A0AB40AY80_DIOCR</name>
<keyword evidence="1" id="KW-0732">Signal</keyword>
<dbReference type="InterPro" id="IPR037293">
    <property type="entry name" value="Gal_Oxidase_central_sf"/>
</dbReference>
<dbReference type="InterPro" id="IPR014756">
    <property type="entry name" value="Ig_E-set"/>
</dbReference>
<dbReference type="SUPFAM" id="SSF50965">
    <property type="entry name" value="Galactose oxidase, central domain"/>
    <property type="match status" value="1"/>
</dbReference>
<dbReference type="PANTHER" id="PTHR32208">
    <property type="entry name" value="SECRETED PROTEIN-RELATED"/>
    <property type="match status" value="1"/>
</dbReference>
<protein>
    <submittedName>
        <fullName evidence="5">Aldehyde oxidase GLOX-like isoform X1</fullName>
    </submittedName>
</protein>
<dbReference type="RefSeq" id="XP_039119474.1">
    <property type="nucleotide sequence ID" value="XM_039263540.1"/>
</dbReference>
<dbReference type="PANTHER" id="PTHR32208:SF58">
    <property type="entry name" value="GALACTOSE OXIDASE-LIKE EARLY SET DOMAIN-CONTAINING PROTEIN"/>
    <property type="match status" value="1"/>
</dbReference>
<dbReference type="InterPro" id="IPR011043">
    <property type="entry name" value="Gal_Oxase/kelch_b-propeller"/>
</dbReference>
<evidence type="ECO:0000259" key="2">
    <source>
        <dbReference type="Pfam" id="PF07250"/>
    </source>
</evidence>
<evidence type="ECO:0000259" key="3">
    <source>
        <dbReference type="Pfam" id="PF09118"/>
    </source>
</evidence>
<dbReference type="GeneID" id="120255775"/>
<dbReference type="Gene3D" id="2.130.10.80">
    <property type="entry name" value="Galactose oxidase/kelch, beta-propeller"/>
    <property type="match status" value="1"/>
</dbReference>
<proteinExistence type="predicted"/>
<dbReference type="InterPro" id="IPR013783">
    <property type="entry name" value="Ig-like_fold"/>
</dbReference>
<keyword evidence="4" id="KW-1185">Reference proteome</keyword>
<dbReference type="InterPro" id="IPR009880">
    <property type="entry name" value="Glyoxal_oxidase_N"/>
</dbReference>
<feature type="domain" description="Galactose oxidase-like Early set" evidence="3">
    <location>
        <begin position="451"/>
        <end position="556"/>
    </location>
</feature>
<dbReference type="Pfam" id="PF09118">
    <property type="entry name" value="GO-like_E_set"/>
    <property type="match status" value="1"/>
</dbReference>
<feature type="domain" description="Glyoxal oxidase N-terminal" evidence="2">
    <location>
        <begin position="63"/>
        <end position="445"/>
    </location>
</feature>
<dbReference type="SUPFAM" id="SSF81296">
    <property type="entry name" value="E set domains"/>
    <property type="match status" value="1"/>
</dbReference>
<accession>A0AB40AY80</accession>
<dbReference type="Gene3D" id="2.60.40.10">
    <property type="entry name" value="Immunoglobulins"/>
    <property type="match status" value="1"/>
</dbReference>
<evidence type="ECO:0000313" key="4">
    <source>
        <dbReference type="Proteomes" id="UP001515500"/>
    </source>
</evidence>
<dbReference type="AlphaFoldDB" id="A0AB40AY80"/>
<dbReference type="Proteomes" id="UP001515500">
    <property type="component" value="Unplaced"/>
</dbReference>
<reference evidence="5" key="1">
    <citation type="submission" date="2025-08" db="UniProtKB">
        <authorList>
            <consortium name="RefSeq"/>
        </authorList>
    </citation>
    <scope>IDENTIFICATION</scope>
</reference>
<dbReference type="CDD" id="cd02851">
    <property type="entry name" value="E_set_GO_C"/>
    <property type="match status" value="1"/>
</dbReference>
<dbReference type="InterPro" id="IPR015202">
    <property type="entry name" value="GO-like_E_set"/>
</dbReference>
<evidence type="ECO:0000256" key="1">
    <source>
        <dbReference type="ARBA" id="ARBA00022729"/>
    </source>
</evidence>
<sequence length="557" mass="61590">MVRYQCSWIPMYRSQGMGWIFNMCNFLRERQASNISTSKQVAALPQNGGKFKVLRRNIGISAMHVALLPNDKLIIFDRTDFGLSNISLPAGRCRDDLNEQAVKHDCSAHSIEFNPKTHSVRPLTVLTDTWCSSGVVSADGVLIQTGGFNDGDHSVRYFSPCDTCDWEEIKNGLILKRWYASNALLPDGRIIVVGGRARFDYEFIPKASVYDLPFLRQTKDSSENNLYPFLHLLPDGNLFVFANTKSIVLDFKTNKVVREFPEIPGNAARNYPSSGSSVLLPLLLNNSEDINGIKAEIMICGGAEPSSNSKAMKGEFLPADDTCGRLVVTEKSPEWEMERMPMSRVMGDMVLLPTGDILIINGAGKGTAGWCMGREPVLHPVLYSPENKMFKVMDPTTIPRLYHSTAHLLSDGRVMVGGSNPNIKYEFSGVLFPTELSLEAYSPPYLFRGGRPRIVMVEPGLELRHGQRITLGFKVERGGGDKEVKVTMVVPGFTTHSFTMNQRVLVLKVVAVNKISGESYAVDAFVPAAAVVAPPGYYLLHVVHGGVPSRGKWVKIK</sequence>
<gene>
    <name evidence="5" type="primary">LOC120255775</name>
</gene>